<name>A0A6A5V3W6_9PLEO</name>
<evidence type="ECO:0000313" key="1">
    <source>
        <dbReference type="EMBL" id="KAF1969716.1"/>
    </source>
</evidence>
<protein>
    <submittedName>
        <fullName evidence="1">Uncharacterized protein</fullName>
    </submittedName>
</protein>
<reference evidence="1" key="1">
    <citation type="journal article" date="2020" name="Stud. Mycol.">
        <title>101 Dothideomycetes genomes: a test case for predicting lifestyles and emergence of pathogens.</title>
        <authorList>
            <person name="Haridas S."/>
            <person name="Albert R."/>
            <person name="Binder M."/>
            <person name="Bloem J."/>
            <person name="Labutti K."/>
            <person name="Salamov A."/>
            <person name="Andreopoulos B."/>
            <person name="Baker S."/>
            <person name="Barry K."/>
            <person name="Bills G."/>
            <person name="Bluhm B."/>
            <person name="Cannon C."/>
            <person name="Castanera R."/>
            <person name="Culley D."/>
            <person name="Daum C."/>
            <person name="Ezra D."/>
            <person name="Gonzalez J."/>
            <person name="Henrissat B."/>
            <person name="Kuo A."/>
            <person name="Liang C."/>
            <person name="Lipzen A."/>
            <person name="Lutzoni F."/>
            <person name="Magnuson J."/>
            <person name="Mondo S."/>
            <person name="Nolan M."/>
            <person name="Ohm R."/>
            <person name="Pangilinan J."/>
            <person name="Park H.-J."/>
            <person name="Ramirez L."/>
            <person name="Alfaro M."/>
            <person name="Sun H."/>
            <person name="Tritt A."/>
            <person name="Yoshinaga Y."/>
            <person name="Zwiers L.-H."/>
            <person name="Turgeon B."/>
            <person name="Goodwin S."/>
            <person name="Spatafora J."/>
            <person name="Crous P."/>
            <person name="Grigoriev I."/>
        </authorList>
    </citation>
    <scope>NUCLEOTIDE SEQUENCE</scope>
    <source>
        <strain evidence="1">CBS 107.79</strain>
    </source>
</reference>
<organism evidence="1 2">
    <name type="scientific">Bimuria novae-zelandiae CBS 107.79</name>
    <dbReference type="NCBI Taxonomy" id="1447943"/>
    <lineage>
        <taxon>Eukaryota</taxon>
        <taxon>Fungi</taxon>
        <taxon>Dikarya</taxon>
        <taxon>Ascomycota</taxon>
        <taxon>Pezizomycotina</taxon>
        <taxon>Dothideomycetes</taxon>
        <taxon>Pleosporomycetidae</taxon>
        <taxon>Pleosporales</taxon>
        <taxon>Massarineae</taxon>
        <taxon>Didymosphaeriaceae</taxon>
        <taxon>Bimuria</taxon>
    </lineage>
</organism>
<dbReference type="AlphaFoldDB" id="A0A6A5V3W6"/>
<dbReference type="Proteomes" id="UP000800036">
    <property type="component" value="Unassembled WGS sequence"/>
</dbReference>
<gene>
    <name evidence="1" type="ORF">BU23DRAFT_233009</name>
</gene>
<dbReference type="EMBL" id="ML976706">
    <property type="protein sequence ID" value="KAF1969716.1"/>
    <property type="molecule type" value="Genomic_DNA"/>
</dbReference>
<keyword evidence="2" id="KW-1185">Reference proteome</keyword>
<evidence type="ECO:0000313" key="2">
    <source>
        <dbReference type="Proteomes" id="UP000800036"/>
    </source>
</evidence>
<accession>A0A6A5V3W6</accession>
<sequence>MDFWYPEWLITAQWTCAATVPMVLPPGLYPILVGRSTGLSGSNAVYGTLEMADRYVSQDVSGVHKSYTNQGGVIVLEDGAERENSGVQPDGDADAASLVLDDTNSKHSGHAIDCTPLLAQEFTHRKSFPTHATSGRTVAAIIKMHNGTVTLRT</sequence>
<proteinExistence type="predicted"/>